<accession>A0A1T4PT79</accession>
<evidence type="ECO:0000313" key="3">
    <source>
        <dbReference type="EMBL" id="SKA20900.1"/>
    </source>
</evidence>
<feature type="non-terminal residue" evidence="2">
    <location>
        <position position="1"/>
    </location>
</feature>
<gene>
    <name evidence="2" type="ORF">SAMN04488132_106207</name>
    <name evidence="3" type="ORF">SAMN04488132_11641</name>
</gene>
<dbReference type="Proteomes" id="UP000190888">
    <property type="component" value="Unassembled WGS sequence"/>
</dbReference>
<sequence length="122" mass="13530">GYNNFNNNRNNRPKRKRSGCTSGVSGDSRKPWVRGWKASRQGFVTIICGPNKGTNVHESRTGRNWENWTATVQVGMAAPYLVSCLYDQSTGKVSIEKLGLVLNPKAPNGGYCGRFGQPKNRR</sequence>
<dbReference type="STRING" id="413434.SAMN04488132_106207"/>
<dbReference type="RefSeq" id="WP_217698816.1">
    <property type="nucleotide sequence ID" value="NZ_FUWH01000006.1"/>
</dbReference>
<reference evidence="2 4" key="1">
    <citation type="submission" date="2017-02" db="EMBL/GenBank/DDBJ databases">
        <authorList>
            <person name="Peterson S.W."/>
        </authorList>
    </citation>
    <scope>NUCLEOTIDE SEQUENCE [LARGE SCALE GENOMIC DNA]</scope>
    <source>
        <strain evidence="2 4">DSM 22335</strain>
    </source>
</reference>
<feature type="region of interest" description="Disordered" evidence="1">
    <location>
        <begin position="1"/>
        <end position="31"/>
    </location>
</feature>
<evidence type="ECO:0000313" key="4">
    <source>
        <dbReference type="Proteomes" id="UP000190888"/>
    </source>
</evidence>
<dbReference type="AlphaFoldDB" id="A0A1T4PT79"/>
<name>A0A1T4PT79_9BACT</name>
<evidence type="ECO:0000313" key="2">
    <source>
        <dbReference type="EMBL" id="SJZ94765.1"/>
    </source>
</evidence>
<feature type="compositionally biased region" description="Low complexity" evidence="1">
    <location>
        <begin position="1"/>
        <end position="10"/>
    </location>
</feature>
<keyword evidence="4" id="KW-1185">Reference proteome</keyword>
<dbReference type="EMBL" id="FUWH01000016">
    <property type="protein sequence ID" value="SKA20900.1"/>
    <property type="molecule type" value="Genomic_DNA"/>
</dbReference>
<protein>
    <submittedName>
        <fullName evidence="2">Uncharacterized protein</fullName>
    </submittedName>
</protein>
<organism evidence="2 4">
    <name type="scientific">Sediminibacterium ginsengisoli</name>
    <dbReference type="NCBI Taxonomy" id="413434"/>
    <lineage>
        <taxon>Bacteria</taxon>
        <taxon>Pseudomonadati</taxon>
        <taxon>Bacteroidota</taxon>
        <taxon>Chitinophagia</taxon>
        <taxon>Chitinophagales</taxon>
        <taxon>Chitinophagaceae</taxon>
        <taxon>Sediminibacterium</taxon>
    </lineage>
</organism>
<dbReference type="EMBL" id="FUWH01000006">
    <property type="protein sequence ID" value="SJZ94765.1"/>
    <property type="molecule type" value="Genomic_DNA"/>
</dbReference>
<evidence type="ECO:0000256" key="1">
    <source>
        <dbReference type="SAM" id="MobiDB-lite"/>
    </source>
</evidence>
<proteinExistence type="predicted"/>